<dbReference type="EMBL" id="QXGE01001279">
    <property type="protein sequence ID" value="KAE9294936.1"/>
    <property type="molecule type" value="Genomic_DNA"/>
</dbReference>
<evidence type="ECO:0000313" key="11">
    <source>
        <dbReference type="EMBL" id="KAE9321651.1"/>
    </source>
</evidence>
<dbReference type="Proteomes" id="UP000440367">
    <property type="component" value="Unassembled WGS sequence"/>
</dbReference>
<dbReference type="EMBL" id="QXGD01001359">
    <property type="protein sequence ID" value="KAE9207967.1"/>
    <property type="molecule type" value="Genomic_DNA"/>
</dbReference>
<gene>
    <name evidence="10" type="ORF">PF001_g17554</name>
    <name evidence="8" type="ORF">PF002_g19548</name>
    <name evidence="9" type="ORF">PF004_g15143</name>
    <name evidence="7" type="ORF">PF005_g15874</name>
    <name evidence="6" type="ORF">PF006_g17449</name>
    <name evidence="4" type="ORF">PF007_g16358</name>
    <name evidence="11" type="ORF">PF008_g17776</name>
    <name evidence="2" type="ORF">PF009_g16224</name>
    <name evidence="5" type="ORF">PF010_g10915</name>
    <name evidence="3" type="ORF">PF011_g17149</name>
</gene>
<dbReference type="Proteomes" id="UP000441208">
    <property type="component" value="Unassembled WGS sequence"/>
</dbReference>
<evidence type="ECO:0000313" key="2">
    <source>
        <dbReference type="EMBL" id="KAE8933782.1"/>
    </source>
</evidence>
<evidence type="ECO:0000313" key="18">
    <source>
        <dbReference type="Proteomes" id="UP000460718"/>
    </source>
</evidence>
<dbReference type="Proteomes" id="UP000488956">
    <property type="component" value="Unassembled WGS sequence"/>
</dbReference>
<name>A0A6A3SSU2_9STRA</name>
<dbReference type="Proteomes" id="UP000486351">
    <property type="component" value="Unassembled WGS sequence"/>
</dbReference>
<dbReference type="Proteomes" id="UP000440732">
    <property type="component" value="Unassembled WGS sequence"/>
</dbReference>
<dbReference type="EMBL" id="QXFY01001305">
    <property type="protein sequence ID" value="KAE9321651.1"/>
    <property type="molecule type" value="Genomic_DNA"/>
</dbReference>
<keyword evidence="1" id="KW-0732">Signal</keyword>
<organism evidence="6 16">
    <name type="scientific">Phytophthora fragariae</name>
    <dbReference type="NCBI Taxonomy" id="53985"/>
    <lineage>
        <taxon>Eukaryota</taxon>
        <taxon>Sar</taxon>
        <taxon>Stramenopiles</taxon>
        <taxon>Oomycota</taxon>
        <taxon>Peronosporomycetes</taxon>
        <taxon>Peronosporales</taxon>
        <taxon>Peronosporaceae</taxon>
        <taxon>Phytophthora</taxon>
    </lineage>
</organism>
<proteinExistence type="predicted"/>
<dbReference type="EMBL" id="QXFZ01001047">
    <property type="protein sequence ID" value="KAE9098207.1"/>
    <property type="molecule type" value="Genomic_DNA"/>
</dbReference>
<dbReference type="EMBL" id="QXFX01000567">
    <property type="protein sequence ID" value="KAE9111139.1"/>
    <property type="molecule type" value="Genomic_DNA"/>
</dbReference>
<evidence type="ECO:0000313" key="14">
    <source>
        <dbReference type="Proteomes" id="UP000437068"/>
    </source>
</evidence>
<evidence type="ECO:0000313" key="4">
    <source>
        <dbReference type="EMBL" id="KAE9098207.1"/>
    </source>
</evidence>
<evidence type="ECO:0000313" key="9">
    <source>
        <dbReference type="EMBL" id="KAE9214084.1"/>
    </source>
</evidence>
<evidence type="ECO:0000313" key="6">
    <source>
        <dbReference type="EMBL" id="KAE9123328.1"/>
    </source>
</evidence>
<evidence type="ECO:0000313" key="7">
    <source>
        <dbReference type="EMBL" id="KAE9199113.1"/>
    </source>
</evidence>
<keyword evidence="13" id="KW-1185">Reference proteome</keyword>
<feature type="signal peptide" evidence="1">
    <location>
        <begin position="1"/>
        <end position="16"/>
    </location>
</feature>
<dbReference type="Proteomes" id="UP000437068">
    <property type="component" value="Unassembled WGS sequence"/>
</dbReference>
<sequence length="78" mass="8746">MFTCMSLLLMARTTKTWRRCGMEYQRARTTREVKARRGSVGLLSDGTKPRCPAANFALIPSSGLNAHNNQMELVAVSW</sequence>
<reference evidence="12 13" key="1">
    <citation type="submission" date="2018-08" db="EMBL/GenBank/DDBJ databases">
        <title>Genomic investigation of the strawberry pathogen Phytophthora fragariae indicates pathogenicity is determined by transcriptional variation in three key races.</title>
        <authorList>
            <person name="Adams T.M."/>
            <person name="Armitage A.D."/>
            <person name="Sobczyk M.K."/>
            <person name="Bates H.J."/>
            <person name="Dunwell J.M."/>
            <person name="Nellist C.F."/>
            <person name="Harrison R.J."/>
        </authorList>
    </citation>
    <scope>NUCLEOTIDE SEQUENCE [LARGE SCALE GENOMIC DNA]</scope>
    <source>
        <strain evidence="10 14">A4</strain>
        <strain evidence="8 15">BC-1</strain>
        <strain evidence="9 19">BC-23</strain>
        <strain evidence="7 13">NOV-27</strain>
        <strain evidence="6 16">NOV-5</strain>
        <strain evidence="4 17">NOV-71</strain>
        <strain evidence="11 20">NOV-77</strain>
        <strain evidence="2 12">NOV-9</strain>
        <strain evidence="5 21">ONT-3</strain>
        <strain evidence="3 18">SCRP245</strain>
    </source>
</reference>
<dbReference type="EMBL" id="QXGF01000976">
    <property type="protein sequence ID" value="KAE8933782.1"/>
    <property type="molecule type" value="Genomic_DNA"/>
</dbReference>
<dbReference type="Proteomes" id="UP000429523">
    <property type="component" value="Unassembled WGS sequence"/>
</dbReference>
<dbReference type="Proteomes" id="UP000476176">
    <property type="component" value="Unassembled WGS sequence"/>
</dbReference>
<evidence type="ECO:0000313" key="20">
    <source>
        <dbReference type="Proteomes" id="UP000486351"/>
    </source>
</evidence>
<comment type="caution">
    <text evidence="6">The sequence shown here is derived from an EMBL/GenBank/DDBJ whole genome shotgun (WGS) entry which is preliminary data.</text>
</comment>
<evidence type="ECO:0000313" key="3">
    <source>
        <dbReference type="EMBL" id="KAE8993416.1"/>
    </source>
</evidence>
<evidence type="ECO:0000313" key="10">
    <source>
        <dbReference type="EMBL" id="KAE9294936.1"/>
    </source>
</evidence>
<protein>
    <recommendedName>
        <fullName evidence="22">Secreted protein</fullName>
    </recommendedName>
</protein>
<dbReference type="EMBL" id="QXFW01001276">
    <property type="protein sequence ID" value="KAE8993416.1"/>
    <property type="molecule type" value="Genomic_DNA"/>
</dbReference>
<dbReference type="EMBL" id="QXGC01000999">
    <property type="protein sequence ID" value="KAE9214084.1"/>
    <property type="molecule type" value="Genomic_DNA"/>
</dbReference>
<accession>A0A6A3SSU2</accession>
<evidence type="ECO:0000313" key="16">
    <source>
        <dbReference type="Proteomes" id="UP000440732"/>
    </source>
</evidence>
<evidence type="ECO:0008006" key="22">
    <source>
        <dbReference type="Google" id="ProtNLM"/>
    </source>
</evidence>
<evidence type="ECO:0000256" key="1">
    <source>
        <dbReference type="SAM" id="SignalP"/>
    </source>
</evidence>
<feature type="chain" id="PRO_5036166044" description="Secreted protein" evidence="1">
    <location>
        <begin position="17"/>
        <end position="78"/>
    </location>
</feature>
<evidence type="ECO:0000313" key="19">
    <source>
        <dbReference type="Proteomes" id="UP000476176"/>
    </source>
</evidence>
<dbReference type="Proteomes" id="UP000433483">
    <property type="component" value="Unassembled WGS sequence"/>
</dbReference>
<evidence type="ECO:0000313" key="5">
    <source>
        <dbReference type="EMBL" id="KAE9111139.1"/>
    </source>
</evidence>
<evidence type="ECO:0000313" key="15">
    <source>
        <dbReference type="Proteomes" id="UP000440367"/>
    </source>
</evidence>
<dbReference type="EMBL" id="QXGB01001006">
    <property type="protein sequence ID" value="KAE9199113.1"/>
    <property type="molecule type" value="Genomic_DNA"/>
</dbReference>
<evidence type="ECO:0000313" key="21">
    <source>
        <dbReference type="Proteomes" id="UP000488956"/>
    </source>
</evidence>
<dbReference type="Proteomes" id="UP000460718">
    <property type="component" value="Unassembled WGS sequence"/>
</dbReference>
<evidence type="ECO:0000313" key="13">
    <source>
        <dbReference type="Proteomes" id="UP000433483"/>
    </source>
</evidence>
<dbReference type="EMBL" id="QXGA01001287">
    <property type="protein sequence ID" value="KAE9123328.1"/>
    <property type="molecule type" value="Genomic_DNA"/>
</dbReference>
<evidence type="ECO:0000313" key="8">
    <source>
        <dbReference type="EMBL" id="KAE9207967.1"/>
    </source>
</evidence>
<evidence type="ECO:0000313" key="17">
    <source>
        <dbReference type="Proteomes" id="UP000441208"/>
    </source>
</evidence>
<dbReference type="AlphaFoldDB" id="A0A6A3SSU2"/>
<evidence type="ECO:0000313" key="12">
    <source>
        <dbReference type="Proteomes" id="UP000429523"/>
    </source>
</evidence>